<reference evidence="1 2" key="1">
    <citation type="journal article" date="2024" name="bioRxiv">
        <title>A reference genome for Trichogramma kaykai: A tiny desert-dwelling parasitoid wasp with competing sex-ratio distorters.</title>
        <authorList>
            <person name="Culotta J."/>
            <person name="Lindsey A.R."/>
        </authorList>
    </citation>
    <scope>NUCLEOTIDE SEQUENCE [LARGE SCALE GENOMIC DNA]</scope>
    <source>
        <strain evidence="1 2">KSX58</strain>
    </source>
</reference>
<organism evidence="1 2">
    <name type="scientific">Trichogramma kaykai</name>
    <dbReference type="NCBI Taxonomy" id="54128"/>
    <lineage>
        <taxon>Eukaryota</taxon>
        <taxon>Metazoa</taxon>
        <taxon>Ecdysozoa</taxon>
        <taxon>Arthropoda</taxon>
        <taxon>Hexapoda</taxon>
        <taxon>Insecta</taxon>
        <taxon>Pterygota</taxon>
        <taxon>Neoptera</taxon>
        <taxon>Endopterygota</taxon>
        <taxon>Hymenoptera</taxon>
        <taxon>Apocrita</taxon>
        <taxon>Proctotrupomorpha</taxon>
        <taxon>Chalcidoidea</taxon>
        <taxon>Trichogrammatidae</taxon>
        <taxon>Trichogramma</taxon>
    </lineage>
</organism>
<proteinExistence type="predicted"/>
<sequence>MACCAKEKYCTVNGNISKDFDHFTDEDDFEFQFLPADKFKNIIKNVKRQRTRDEEERLYSAYFEEKQQEMIKFNHDGQKLKSSKTLEETFQDVDRELTRLDADLSKVNTHKFSKRRIQSANCERRDSHVEKENCDCCTNILLTEPQKGSSCCISDTSGSHNACRTYIRKSLSEQTLKNIRPHYRCHRYKNNFECNSSPEVSPDRFSNDEDYMPVHPDPLVVTKILNIQRKISIVLENISCEIDRIPLPDGEDDYQRRQQRVVEFSTRLSRNYLYDLGRQIADILKHIKAIDPSYKMRLCRRGVILHMQAIEQKLLSAHQLTFAALSAYCKHIPCSVLKNNPGKLQKILQTVVQLKNICLGIKLTPDQYSSGDDKDTFLGKETESRCTAILNKFRAASEHGSQFASHTTRSSIMTPTRNNKQQIKSKIAHRLSMYAPDFRLLKTYQPKKTHSMFQITKNRKPNCLGCKQQSNPSMLNKKSNSLLAKTDITSANKIARIDVPQKEDDIQTIMETVPLDSDIDSHRSAKCTNRRENFQKTNKLLNTNSNLKEAAKLTNSKFKGKELLIDQSKNDEAASLLPVIGDLLSLVQSNDSKTASIPPSSIDTLYKFLSNFQTQVETKPQTKDDNVIGTKNTKLISCIEKKDELEQAHNVKPTNPKKNKQLIKSNDFSCQTIYGKNSEKIKLKISDKVIAGILNYQNQYEESLKSNLMYNSNSNNKPWDVVSWISDKLVEELIVDLSDDFQMDDIIHKLFDLEFQEF</sequence>
<name>A0ABD2WRT9_9HYME</name>
<keyword evidence="2" id="KW-1185">Reference proteome</keyword>
<dbReference type="Proteomes" id="UP001627154">
    <property type="component" value="Unassembled WGS sequence"/>
</dbReference>
<gene>
    <name evidence="1" type="ORF">TKK_010230</name>
</gene>
<comment type="caution">
    <text evidence="1">The sequence shown here is derived from an EMBL/GenBank/DDBJ whole genome shotgun (WGS) entry which is preliminary data.</text>
</comment>
<protein>
    <submittedName>
        <fullName evidence="1">Uncharacterized protein</fullName>
    </submittedName>
</protein>
<evidence type="ECO:0000313" key="1">
    <source>
        <dbReference type="EMBL" id="KAL3395694.1"/>
    </source>
</evidence>
<dbReference type="EMBL" id="JBJJXI010000078">
    <property type="protein sequence ID" value="KAL3395694.1"/>
    <property type="molecule type" value="Genomic_DNA"/>
</dbReference>
<evidence type="ECO:0000313" key="2">
    <source>
        <dbReference type="Proteomes" id="UP001627154"/>
    </source>
</evidence>
<accession>A0ABD2WRT9</accession>
<dbReference type="AlphaFoldDB" id="A0ABD2WRT9"/>